<keyword evidence="2" id="KW-1185">Reference proteome</keyword>
<keyword evidence="1" id="KW-0614">Plasmid</keyword>
<dbReference type="Proteomes" id="UP000681343">
    <property type="component" value="Plasmid pMM35_01"/>
</dbReference>
<reference evidence="1" key="1">
    <citation type="submission" date="2020-09" db="EMBL/GenBank/DDBJ databases">
        <title>New species isolated from human feces.</title>
        <authorList>
            <person name="Kitahara M."/>
            <person name="Shigeno Y."/>
            <person name="Shime M."/>
            <person name="Matsumoto Y."/>
            <person name="Nakamura S."/>
            <person name="Motooka D."/>
            <person name="Fukuoka S."/>
            <person name="Nishikawa H."/>
            <person name="Benno Y."/>
        </authorList>
    </citation>
    <scope>NUCLEOTIDE SEQUENCE</scope>
    <source>
        <strain evidence="1">MM35</strain>
        <plasmid evidence="1">pMM35_01</plasmid>
    </source>
</reference>
<geneLocation type="plasmid" evidence="1 2">
    <name>pMM35_01</name>
</geneLocation>
<name>A0A810Q1C3_9FIRM</name>
<evidence type="ECO:0000313" key="2">
    <source>
        <dbReference type="Proteomes" id="UP000681343"/>
    </source>
</evidence>
<dbReference type="AlphaFoldDB" id="A0A810Q1C3"/>
<gene>
    <name evidence="1" type="ORF">MM35RIKEN_18380</name>
</gene>
<evidence type="ECO:0000313" key="1">
    <source>
        <dbReference type="EMBL" id="BCK79646.1"/>
    </source>
</evidence>
<organism evidence="1 2">
    <name type="scientific">Vescimonas fastidiosa</name>
    <dbReference type="NCBI Taxonomy" id="2714353"/>
    <lineage>
        <taxon>Bacteria</taxon>
        <taxon>Bacillati</taxon>
        <taxon>Bacillota</taxon>
        <taxon>Clostridia</taxon>
        <taxon>Eubacteriales</taxon>
        <taxon>Oscillospiraceae</taxon>
        <taxon>Vescimonas</taxon>
    </lineage>
</organism>
<sequence length="68" mass="7182">MRYKPGGRTGASAPTEALQGVQWAGDRKGRPYGGLQEGAVRRADVGIGPYGTACRDGRLYGIILALFT</sequence>
<proteinExistence type="predicted"/>
<accession>A0A810Q1C3</accession>
<protein>
    <submittedName>
        <fullName evidence="1">Uncharacterized protein</fullName>
    </submittedName>
</protein>
<dbReference type="EMBL" id="AP023416">
    <property type="protein sequence ID" value="BCK79646.1"/>
    <property type="molecule type" value="Genomic_DNA"/>
</dbReference>
<dbReference type="KEGG" id="vfa:MM35RIKEN_18380"/>